<name>A0AAI8TWZ7_MYCME</name>
<evidence type="ECO:0000313" key="2">
    <source>
        <dbReference type="Proteomes" id="UP001241092"/>
    </source>
</evidence>
<dbReference type="AlphaFoldDB" id="A0AAI8TWZ7"/>
<protein>
    <submittedName>
        <fullName evidence="1">Uncharacterized protein</fullName>
    </submittedName>
</protein>
<gene>
    <name evidence="1" type="ORF">hbim_04337</name>
</gene>
<dbReference type="Proteomes" id="UP001241092">
    <property type="component" value="Chromosome"/>
</dbReference>
<organism evidence="1 2">
    <name type="scientific">Mycolicibacterium mageritense</name>
    <name type="common">Mycobacterium mageritense</name>
    <dbReference type="NCBI Taxonomy" id="53462"/>
    <lineage>
        <taxon>Bacteria</taxon>
        <taxon>Bacillati</taxon>
        <taxon>Actinomycetota</taxon>
        <taxon>Actinomycetes</taxon>
        <taxon>Mycobacteriales</taxon>
        <taxon>Mycobacteriaceae</taxon>
        <taxon>Mycolicibacterium</taxon>
    </lineage>
</organism>
<reference evidence="1" key="1">
    <citation type="submission" date="2023-03" db="EMBL/GenBank/DDBJ databases">
        <title>Draft genome sequence of a Mycolicibacterium mageritense strain H4_3_1 isolated from a hybrid biological-inorganic system reactor.</title>
        <authorList>
            <person name="Feng X."/>
            <person name="Kazama D."/>
            <person name="Sato K."/>
            <person name="Kobayashi H."/>
        </authorList>
    </citation>
    <scope>NUCLEOTIDE SEQUENCE</scope>
    <source>
        <strain evidence="1">H4_3_1</strain>
    </source>
</reference>
<accession>A0AAI8TWZ7</accession>
<dbReference type="RefSeq" id="WP_276822785.1">
    <property type="nucleotide sequence ID" value="NZ_AP027452.1"/>
</dbReference>
<evidence type="ECO:0000313" key="1">
    <source>
        <dbReference type="EMBL" id="BDY30394.1"/>
    </source>
</evidence>
<dbReference type="EMBL" id="AP027452">
    <property type="protein sequence ID" value="BDY30394.1"/>
    <property type="molecule type" value="Genomic_DNA"/>
</dbReference>
<sequence length="299" mass="31781">MADERDTAYPTMTMDEMAYLRRLTLQALAARGVEAVFTADGTTAKCSNGSSYGLDNLTRTCRNAVHEDWPALVDKHFADMLAARDRPGVEDMDTSELLARVRARVLSTDQVESAPGGMLSYGWPIADGLTEVLCVDHPDVVAYLNAGQIATRDAGALREAGRRNTGAEPIDQVIPRETDGAEFLILAGESVFVGSKILDVGALVPEYLPVAPNGVIVGAPSRNLLIAHHVQTATSTIAAVNAMARLCQTLSSGNPGPISPDLYYWNGALQRVTSVNPQTQAIAILGDGAFGDVLTALMQ</sequence>
<proteinExistence type="predicted"/>